<protein>
    <recommendedName>
        <fullName evidence="1">DUF5096 domain-containing protein</fullName>
    </recommendedName>
</protein>
<dbReference type="OrthoDB" id="2192089at2759"/>
<evidence type="ECO:0000313" key="2">
    <source>
        <dbReference type="EMBL" id="EOB11644.1"/>
    </source>
</evidence>
<proteinExistence type="predicted"/>
<gene>
    <name evidence="2" type="ORF">NBO_980g0002</name>
</gene>
<feature type="domain" description="DUF5096" evidence="1">
    <location>
        <begin position="144"/>
        <end position="333"/>
    </location>
</feature>
<dbReference type="Proteomes" id="UP000016927">
    <property type="component" value="Unassembled WGS sequence"/>
</dbReference>
<organism evidence="2 3">
    <name type="scientific">Nosema bombycis (strain CQ1 / CVCC 102059)</name>
    <name type="common">Microsporidian parasite</name>
    <name type="synonym">Pebrine of silkworm</name>
    <dbReference type="NCBI Taxonomy" id="578461"/>
    <lineage>
        <taxon>Eukaryota</taxon>
        <taxon>Fungi</taxon>
        <taxon>Fungi incertae sedis</taxon>
        <taxon>Microsporidia</taxon>
        <taxon>Nosematidae</taxon>
        <taxon>Nosema</taxon>
    </lineage>
</organism>
<dbReference type="HOGENOM" id="CLU_804352_0_0_1"/>
<accession>R0M0T7</accession>
<evidence type="ECO:0000313" key="3">
    <source>
        <dbReference type="Proteomes" id="UP000016927"/>
    </source>
</evidence>
<dbReference type="OMA" id="FIHIALG"/>
<name>R0M0T7_NOSB1</name>
<dbReference type="Pfam" id="PF17019">
    <property type="entry name" value="DUF5096"/>
    <property type="match status" value="1"/>
</dbReference>
<evidence type="ECO:0000259" key="1">
    <source>
        <dbReference type="Pfam" id="PF17019"/>
    </source>
</evidence>
<keyword evidence="3" id="KW-1185">Reference proteome</keyword>
<dbReference type="EMBL" id="KB909887">
    <property type="protein sequence ID" value="EOB11644.1"/>
    <property type="molecule type" value="Genomic_DNA"/>
</dbReference>
<dbReference type="AlphaFoldDB" id="R0M0T7"/>
<sequence>MDEYYGMKIKFMTRGGSIHGILKGLDEDKELFMIEIGEEEFKLDVNDVVDMEPEDEEGSTLVGSKVDVKDEGSKDSKVDSLIEEKLKEEGVPVIEMGLKEEGVSKDPLQPLKETLPPNDTPTYPLPSTIPHTQPPHANSFSTPIPYSDYQSLLSLSFSRFGPTKEEFISISSLNLFKLLKSYFSLNSKIDIILGENPLYNSIGLTLGRLLLNNDYDIRVIGSPRNLEIVNYHYLYRENKGITLKKEREDNEFVIDCDNKSRCNINNKKVIFTFGLPPSNTNNINNFIHIALGLGILEFVKDLKEYFLIDGMINERIYKKIGRTRKGMKSINRIKK</sequence>
<reference evidence="2 3" key="1">
    <citation type="journal article" date="2013" name="BMC Genomics">
        <title>Comparative genomics of parasitic silkworm microsporidia reveal an association between genome expansion and host adaptation.</title>
        <authorList>
            <person name="Pan G."/>
            <person name="Xu J."/>
            <person name="Li T."/>
            <person name="Xia Q."/>
            <person name="Liu S.L."/>
            <person name="Zhang G."/>
            <person name="Li S."/>
            <person name="Li C."/>
            <person name="Liu H."/>
            <person name="Yang L."/>
            <person name="Liu T."/>
            <person name="Zhang X."/>
            <person name="Wu Z."/>
            <person name="Fan W."/>
            <person name="Dang X."/>
            <person name="Xiang H."/>
            <person name="Tao M."/>
            <person name="Li Y."/>
            <person name="Hu J."/>
            <person name="Li Z."/>
            <person name="Lin L."/>
            <person name="Luo J."/>
            <person name="Geng L."/>
            <person name="Wang L."/>
            <person name="Long M."/>
            <person name="Wan Y."/>
            <person name="He N."/>
            <person name="Zhang Z."/>
            <person name="Lu C."/>
            <person name="Keeling P.J."/>
            <person name="Wang J."/>
            <person name="Xiang Z."/>
            <person name="Zhou Z."/>
        </authorList>
    </citation>
    <scope>NUCLEOTIDE SEQUENCE [LARGE SCALE GENOMIC DNA]</scope>
    <source>
        <strain evidence="3">CQ1 / CVCC 102059</strain>
    </source>
</reference>
<dbReference type="InterPro" id="IPR031512">
    <property type="entry name" value="DUF5096"/>
</dbReference>
<dbReference type="VEuPathDB" id="MicrosporidiaDB:NBO_980g0002"/>